<organism evidence="2">
    <name type="scientific">Pectinophora gossypiella</name>
    <name type="common">Cotton pink bollworm</name>
    <name type="synonym">Depressaria gossypiella</name>
    <dbReference type="NCBI Taxonomy" id="13191"/>
    <lineage>
        <taxon>Eukaryota</taxon>
        <taxon>Metazoa</taxon>
        <taxon>Ecdysozoa</taxon>
        <taxon>Arthropoda</taxon>
        <taxon>Hexapoda</taxon>
        <taxon>Insecta</taxon>
        <taxon>Pterygota</taxon>
        <taxon>Neoptera</taxon>
        <taxon>Endopterygota</taxon>
        <taxon>Lepidoptera</taxon>
        <taxon>Glossata</taxon>
        <taxon>Ditrysia</taxon>
        <taxon>Gelechioidea</taxon>
        <taxon>Gelechiidae</taxon>
        <taxon>Apatetrinae</taxon>
        <taxon>Pectinophora</taxon>
    </lineage>
</organism>
<proteinExistence type="predicted"/>
<feature type="compositionally biased region" description="Low complexity" evidence="1">
    <location>
        <begin position="24"/>
        <end position="44"/>
    </location>
</feature>
<feature type="non-terminal residue" evidence="2">
    <location>
        <position position="1"/>
    </location>
</feature>
<name>A0A1E1VX59_PECGO</name>
<feature type="compositionally biased region" description="Basic and acidic residues" evidence="1">
    <location>
        <begin position="74"/>
        <end position="83"/>
    </location>
</feature>
<feature type="non-terminal residue" evidence="2">
    <location>
        <position position="111"/>
    </location>
</feature>
<feature type="compositionally biased region" description="Basic and acidic residues" evidence="1">
    <location>
        <begin position="48"/>
        <end position="59"/>
    </location>
</feature>
<feature type="compositionally biased region" description="Polar residues" evidence="1">
    <location>
        <begin position="91"/>
        <end position="111"/>
    </location>
</feature>
<gene>
    <name evidence="2" type="ORF">g.5261</name>
</gene>
<evidence type="ECO:0000256" key="1">
    <source>
        <dbReference type="SAM" id="MobiDB-lite"/>
    </source>
</evidence>
<evidence type="ECO:0000313" key="2">
    <source>
        <dbReference type="EMBL" id="JAT79316.1"/>
    </source>
</evidence>
<dbReference type="OrthoDB" id="408631at2759"/>
<dbReference type="AlphaFoldDB" id="A0A1E1VX59"/>
<protein>
    <submittedName>
        <fullName evidence="2">Uncharacterized protein</fullName>
    </submittedName>
</protein>
<feature type="region of interest" description="Disordered" evidence="1">
    <location>
        <begin position="1"/>
        <end position="111"/>
    </location>
</feature>
<accession>A0A1E1VX59</accession>
<reference evidence="2" key="1">
    <citation type="submission" date="2015-09" db="EMBL/GenBank/DDBJ databases">
        <title>De novo assembly of Pectinophora gossypiella (Pink Bollworm) gut transcriptome.</title>
        <authorList>
            <person name="Tassone E.E."/>
        </authorList>
    </citation>
    <scope>NUCLEOTIDE SEQUENCE</scope>
</reference>
<sequence>AGSPLEDTLFNSEPNRRLDSANFNANSEGSSLGNLNSNNKGSVNAGTKSDKESENKKDVLIPFLGRQDTFYQENVKDDKKEEATNPLKDTVFNNEPNRPQLQPTKHSNSGS</sequence>
<dbReference type="EMBL" id="GDQN01011738">
    <property type="protein sequence ID" value="JAT79316.1"/>
    <property type="molecule type" value="Transcribed_RNA"/>
</dbReference>